<reference evidence="2" key="1">
    <citation type="submission" date="2020-05" db="EMBL/GenBank/DDBJ databases">
        <title>Phylogenomic resolution of chytrid fungi.</title>
        <authorList>
            <person name="Stajich J.E."/>
            <person name="Amses K."/>
            <person name="Simmons R."/>
            <person name="Seto K."/>
            <person name="Myers J."/>
            <person name="Bonds A."/>
            <person name="Quandt C.A."/>
            <person name="Barry K."/>
            <person name="Liu P."/>
            <person name="Grigoriev I."/>
            <person name="Longcore J.E."/>
            <person name="James T.Y."/>
        </authorList>
    </citation>
    <scope>NUCLEOTIDE SEQUENCE</scope>
    <source>
        <strain evidence="2">JEL0379</strain>
    </source>
</reference>
<dbReference type="EMBL" id="JADGJQ010000045">
    <property type="protein sequence ID" value="KAJ3176043.1"/>
    <property type="molecule type" value="Genomic_DNA"/>
</dbReference>
<dbReference type="AlphaFoldDB" id="A0AAD5XPN3"/>
<evidence type="ECO:0000256" key="1">
    <source>
        <dbReference type="SAM" id="Phobius"/>
    </source>
</evidence>
<comment type="caution">
    <text evidence="2">The sequence shown here is derived from an EMBL/GenBank/DDBJ whole genome shotgun (WGS) entry which is preliminary data.</text>
</comment>
<keyword evidence="3" id="KW-1185">Reference proteome</keyword>
<organism evidence="2 3">
    <name type="scientific">Geranomyces variabilis</name>
    <dbReference type="NCBI Taxonomy" id="109894"/>
    <lineage>
        <taxon>Eukaryota</taxon>
        <taxon>Fungi</taxon>
        <taxon>Fungi incertae sedis</taxon>
        <taxon>Chytridiomycota</taxon>
        <taxon>Chytridiomycota incertae sedis</taxon>
        <taxon>Chytridiomycetes</taxon>
        <taxon>Spizellomycetales</taxon>
        <taxon>Powellomycetaceae</taxon>
        <taxon>Geranomyces</taxon>
    </lineage>
</organism>
<keyword evidence="1" id="KW-0812">Transmembrane</keyword>
<feature type="transmembrane region" description="Helical" evidence="1">
    <location>
        <begin position="31"/>
        <end position="57"/>
    </location>
</feature>
<gene>
    <name evidence="2" type="ORF">HDU87_005560</name>
</gene>
<proteinExistence type="predicted"/>
<evidence type="ECO:0000313" key="3">
    <source>
        <dbReference type="Proteomes" id="UP001212152"/>
    </source>
</evidence>
<feature type="transmembrane region" description="Helical" evidence="1">
    <location>
        <begin position="77"/>
        <end position="97"/>
    </location>
</feature>
<evidence type="ECO:0000313" key="2">
    <source>
        <dbReference type="EMBL" id="KAJ3176043.1"/>
    </source>
</evidence>
<sequence length="122" mass="13651">MNDELVVRQVGVLFDLYIDSVWWFEAYRCCYNLLLMCIPVAMADYPLFIASFCLVIINLDGWLVGRIRPYRFPHANNVYPFVVWALNVTTFSGVLFFSEALTDSQAASVAGAAASSAHSCIP</sequence>
<keyword evidence="1" id="KW-0472">Membrane</keyword>
<protein>
    <submittedName>
        <fullName evidence="2">Uncharacterized protein</fullName>
    </submittedName>
</protein>
<keyword evidence="1" id="KW-1133">Transmembrane helix</keyword>
<accession>A0AAD5XPN3</accession>
<name>A0AAD5XPN3_9FUNG</name>
<dbReference type="Proteomes" id="UP001212152">
    <property type="component" value="Unassembled WGS sequence"/>
</dbReference>